<dbReference type="Proteomes" id="UP000623129">
    <property type="component" value="Unassembled WGS sequence"/>
</dbReference>
<protein>
    <submittedName>
        <fullName evidence="4">40S ribosomal protein S27-like protein</fullName>
    </submittedName>
</protein>
<dbReference type="Gene3D" id="2.20.25.100">
    <property type="entry name" value="Zn-binding ribosomal proteins"/>
    <property type="match status" value="1"/>
</dbReference>
<name>A0A833R0T1_9POAL</name>
<dbReference type="InterPro" id="IPR023407">
    <property type="entry name" value="Ribosomal_eS27_Zn-bd_dom_sf"/>
</dbReference>
<dbReference type="GO" id="GO:0006412">
    <property type="term" value="P:translation"/>
    <property type="evidence" value="ECO:0007669"/>
    <property type="project" value="InterPro"/>
</dbReference>
<dbReference type="EMBL" id="SWLB01000003">
    <property type="protein sequence ID" value="KAF3340145.1"/>
    <property type="molecule type" value="Genomic_DNA"/>
</dbReference>
<dbReference type="PANTHER" id="PTHR11594">
    <property type="entry name" value="40S RIBOSOMAL PROTEIN S27"/>
    <property type="match status" value="1"/>
</dbReference>
<proteinExistence type="predicted"/>
<evidence type="ECO:0000313" key="5">
    <source>
        <dbReference type="Proteomes" id="UP000623129"/>
    </source>
</evidence>
<organism evidence="4 5">
    <name type="scientific">Carex littledalei</name>
    <dbReference type="NCBI Taxonomy" id="544730"/>
    <lineage>
        <taxon>Eukaryota</taxon>
        <taxon>Viridiplantae</taxon>
        <taxon>Streptophyta</taxon>
        <taxon>Embryophyta</taxon>
        <taxon>Tracheophyta</taxon>
        <taxon>Spermatophyta</taxon>
        <taxon>Magnoliopsida</taxon>
        <taxon>Liliopsida</taxon>
        <taxon>Poales</taxon>
        <taxon>Cyperaceae</taxon>
        <taxon>Cyperoideae</taxon>
        <taxon>Cariceae</taxon>
        <taxon>Carex</taxon>
        <taxon>Carex subgen. Euthyceras</taxon>
    </lineage>
</organism>
<evidence type="ECO:0000313" key="4">
    <source>
        <dbReference type="EMBL" id="KAF3340145.1"/>
    </source>
</evidence>
<keyword evidence="5" id="KW-1185">Reference proteome</keyword>
<keyword evidence="3" id="KW-0687">Ribonucleoprotein</keyword>
<gene>
    <name evidence="4" type="ORF">FCM35_KLT15916</name>
</gene>
<sequence length="141" mass="15318">MRGCDGVVWCREMRGLAARAIVANSLCPDGGVRGQEGRGGGAVAERRDMNMDNLSQLVSQLAPFKVLQNDIDLLNPPTELEKLKHKKKRLVQSPNSFFMSIGGHLTFGQSGEAEAVSARGEEVEAKDSSVVWEKLNCSFNA</sequence>
<evidence type="ECO:0000256" key="3">
    <source>
        <dbReference type="ARBA" id="ARBA00023274"/>
    </source>
</evidence>
<keyword evidence="1" id="KW-0862">Zinc</keyword>
<accession>A0A833R0T1</accession>
<comment type="caution">
    <text evidence="4">The sequence shown here is derived from an EMBL/GenBank/DDBJ whole genome shotgun (WGS) entry which is preliminary data.</text>
</comment>
<dbReference type="GO" id="GO:1990904">
    <property type="term" value="C:ribonucleoprotein complex"/>
    <property type="evidence" value="ECO:0007669"/>
    <property type="project" value="UniProtKB-KW"/>
</dbReference>
<dbReference type="GO" id="GO:0005840">
    <property type="term" value="C:ribosome"/>
    <property type="evidence" value="ECO:0007669"/>
    <property type="project" value="UniProtKB-KW"/>
</dbReference>
<dbReference type="OrthoDB" id="47at2759"/>
<dbReference type="GO" id="GO:0003735">
    <property type="term" value="F:structural constituent of ribosome"/>
    <property type="evidence" value="ECO:0007669"/>
    <property type="project" value="InterPro"/>
</dbReference>
<keyword evidence="2 4" id="KW-0689">Ribosomal protein</keyword>
<reference evidence="4" key="1">
    <citation type="submission" date="2020-01" db="EMBL/GenBank/DDBJ databases">
        <title>Genome sequence of Kobresia littledalei, the first chromosome-level genome in the family Cyperaceae.</title>
        <authorList>
            <person name="Qu G."/>
        </authorList>
    </citation>
    <scope>NUCLEOTIDE SEQUENCE</scope>
    <source>
        <strain evidence="4">C.B.Clarke</strain>
        <tissue evidence="4">Leaf</tissue>
    </source>
</reference>
<dbReference type="AlphaFoldDB" id="A0A833R0T1"/>
<dbReference type="InterPro" id="IPR000592">
    <property type="entry name" value="Ribosomal_eS27"/>
</dbReference>
<evidence type="ECO:0000256" key="2">
    <source>
        <dbReference type="ARBA" id="ARBA00022980"/>
    </source>
</evidence>
<evidence type="ECO:0000256" key="1">
    <source>
        <dbReference type="ARBA" id="ARBA00022833"/>
    </source>
</evidence>